<evidence type="ECO:0000256" key="2">
    <source>
        <dbReference type="SAM" id="SignalP"/>
    </source>
</evidence>
<organism evidence="4 5">
    <name type="scientific">Pseudolactococcus piscium MKFS47</name>
    <dbReference type="NCBI Taxonomy" id="297352"/>
    <lineage>
        <taxon>Bacteria</taxon>
        <taxon>Bacillati</taxon>
        <taxon>Bacillota</taxon>
        <taxon>Bacilli</taxon>
        <taxon>Lactobacillales</taxon>
        <taxon>Streptococcaceae</taxon>
        <taxon>Pseudolactococcus</taxon>
    </lineage>
</organism>
<dbReference type="Proteomes" id="UP000033166">
    <property type="component" value="Chromosome I"/>
</dbReference>
<feature type="chain" id="PRO_5002302935" evidence="2">
    <location>
        <begin position="25"/>
        <end position="285"/>
    </location>
</feature>
<dbReference type="KEGG" id="lpk:LACPI_0463"/>
<evidence type="ECO:0000259" key="3">
    <source>
        <dbReference type="SMART" id="SM00062"/>
    </source>
</evidence>
<feature type="domain" description="Solute-binding protein family 3/N-terminal" evidence="3">
    <location>
        <begin position="49"/>
        <end position="267"/>
    </location>
</feature>
<dbReference type="EMBL" id="LN774769">
    <property type="protein sequence ID" value="CEN27663.1"/>
    <property type="molecule type" value="Genomic_DNA"/>
</dbReference>
<evidence type="ECO:0000313" key="5">
    <source>
        <dbReference type="Proteomes" id="UP000033166"/>
    </source>
</evidence>
<protein>
    <submittedName>
        <fullName evidence="4">Glutamine ABC transporter glutamine-binding protein GlnH</fullName>
    </submittedName>
</protein>
<dbReference type="InterPro" id="IPR001638">
    <property type="entry name" value="Solute-binding_3/MltF_N"/>
</dbReference>
<dbReference type="PANTHER" id="PTHR35936">
    <property type="entry name" value="MEMBRANE-BOUND LYTIC MUREIN TRANSGLYCOSYLASE F"/>
    <property type="match status" value="1"/>
</dbReference>
<dbReference type="AlphaFoldDB" id="A0A0D6DV74"/>
<sequence>MKIWKKIVGITIAAGIILSVTACATSENKTTSKVDKNSSSVSAIKKRGEIKIAVFGDLSPYGYLDAAGENQGYDVYLAKQIGKDLGVKVKYVIVNAEERVDALKANKVDLVLANFTKTPEREKVIDFANPYMKVAVGVASLKDKSITKVSQLKDKKVIVNKGTTAEAYFTEKQNDVILEKYESKTQQFQALKDGRADAIADDNSYLYAWVKENPDFEVGIKELGDISTINPGIKKGNKSLLDWTNKELEKLGKENFFEKDYQATLKDFFGSDITAKDIILEGKAN</sequence>
<dbReference type="SUPFAM" id="SSF53850">
    <property type="entry name" value="Periplasmic binding protein-like II"/>
    <property type="match status" value="1"/>
</dbReference>
<dbReference type="Pfam" id="PF00497">
    <property type="entry name" value="SBP_bac_3"/>
    <property type="match status" value="1"/>
</dbReference>
<proteinExistence type="predicted"/>
<dbReference type="RefSeq" id="WP_047914917.1">
    <property type="nucleotide sequence ID" value="NZ_LN774769.1"/>
</dbReference>
<name>A0A0D6DV74_9LACT</name>
<dbReference type="Gene3D" id="3.40.190.10">
    <property type="entry name" value="Periplasmic binding protein-like II"/>
    <property type="match status" value="2"/>
</dbReference>
<dbReference type="PROSITE" id="PS51257">
    <property type="entry name" value="PROKAR_LIPOPROTEIN"/>
    <property type="match status" value="1"/>
</dbReference>
<dbReference type="SMART" id="SM00062">
    <property type="entry name" value="PBPb"/>
    <property type="match status" value="1"/>
</dbReference>
<dbReference type="PANTHER" id="PTHR35936:SF17">
    <property type="entry name" value="ARGININE-BINDING EXTRACELLULAR PROTEIN ARTP"/>
    <property type="match status" value="1"/>
</dbReference>
<evidence type="ECO:0000256" key="1">
    <source>
        <dbReference type="ARBA" id="ARBA00022729"/>
    </source>
</evidence>
<accession>A0A0D6DV74</accession>
<reference evidence="5" key="1">
    <citation type="submission" date="2015-01" db="EMBL/GenBank/DDBJ databases">
        <authorList>
            <person name="Andreevskaya M."/>
        </authorList>
    </citation>
    <scope>NUCLEOTIDE SEQUENCE [LARGE SCALE GENOMIC DNA]</scope>
    <source>
        <strain evidence="5">MKFS47</strain>
    </source>
</reference>
<keyword evidence="1 2" id="KW-0732">Signal</keyword>
<feature type="signal peptide" evidence="2">
    <location>
        <begin position="1"/>
        <end position="24"/>
    </location>
</feature>
<dbReference type="HOGENOM" id="CLU_019602_18_4_9"/>
<evidence type="ECO:0000313" key="4">
    <source>
        <dbReference type="EMBL" id="CEN27663.1"/>
    </source>
</evidence>
<gene>
    <name evidence="4" type="primary">glnH1</name>
    <name evidence="4" type="ORF">LACPI_0463</name>
</gene>